<keyword evidence="4" id="KW-1133">Transmembrane helix</keyword>
<dbReference type="SMART" id="SM00257">
    <property type="entry name" value="LysM"/>
    <property type="match status" value="1"/>
</dbReference>
<protein>
    <submittedName>
        <fullName evidence="7">Teichoic acid translocation atp-binding protein</fullName>
    </submittedName>
</protein>
<dbReference type="PROSITE" id="PS51782">
    <property type="entry name" value="LYSM"/>
    <property type="match status" value="1"/>
</dbReference>
<dbReference type="SUPFAM" id="SSF54106">
    <property type="entry name" value="LysM domain"/>
    <property type="match status" value="1"/>
</dbReference>
<sequence length="508" mass="56395">MENNKKGENMAKLTVKYLTKSGPLLGEAVEKTKNKKQFWALKGLNFDVNQGEAIGLIGKNGSGKALLLKILAGIEEPSTGFVISDAHIYLASMTNSIDAKLSGMANIEKEVKKIILDEVQQGHVIKSIVNFTEIGQWIYRPVEEYSAGMISRLVLSIALFNKPEVVLLDDVFSSLEQTFFQKVMQKIRELKDLGVSFVITATTGVTLEAICERTIWMDFGEAKKIGPTPMVMRDFRFENDWYNGLSSGEKNNFIREKQKAQIDYDITSLYNQFKEEQFENGFTRKDERKMKKAFYNNHRIDPLVELTSDAKKSDKNKKHKATNHKVKKKRGLRVLIAIVVLGLLGVGGYQLWDQHQVRQAKIAQESSKKASQRYSVSVSRAQKQASIKKVEASKAKAKSISESKKNESAKAKSSQKKALEANSSTITAQDGDTLESIANRYGVSVGDIMLLNDFEGNVSISGGQNLKVPGNGVPLDQGESESLQVQEQADSNTNDYGQTQADTTTVNG</sequence>
<evidence type="ECO:0000256" key="4">
    <source>
        <dbReference type="SAM" id="Phobius"/>
    </source>
</evidence>
<dbReference type="EMBL" id="AZGD01000005">
    <property type="protein sequence ID" value="KRM20340.1"/>
    <property type="molecule type" value="Genomic_DNA"/>
</dbReference>
<dbReference type="InterPro" id="IPR050683">
    <property type="entry name" value="Bact_Polysacc_Export_ATP-bd"/>
</dbReference>
<comment type="caution">
    <text evidence="7">The sequence shown here is derived from an EMBL/GenBank/DDBJ whole genome shotgun (WGS) entry which is preliminary data.</text>
</comment>
<keyword evidence="2 7" id="KW-0067">ATP-binding</keyword>
<dbReference type="SUPFAM" id="SSF52540">
    <property type="entry name" value="P-loop containing nucleoside triphosphate hydrolases"/>
    <property type="match status" value="1"/>
</dbReference>
<feature type="region of interest" description="Disordered" evidence="3">
    <location>
        <begin position="465"/>
        <end position="508"/>
    </location>
</feature>
<feature type="transmembrane region" description="Helical" evidence="4">
    <location>
        <begin position="334"/>
        <end position="352"/>
    </location>
</feature>
<feature type="domain" description="ABC transporter" evidence="5">
    <location>
        <begin position="24"/>
        <end position="244"/>
    </location>
</feature>
<evidence type="ECO:0000256" key="2">
    <source>
        <dbReference type="ARBA" id="ARBA00022840"/>
    </source>
</evidence>
<dbReference type="InterPro" id="IPR003593">
    <property type="entry name" value="AAA+_ATPase"/>
</dbReference>
<gene>
    <name evidence="7" type="ORF">FC40_GL000142</name>
</gene>
<feature type="compositionally biased region" description="Polar residues" evidence="3">
    <location>
        <begin position="480"/>
        <end position="508"/>
    </location>
</feature>
<feature type="region of interest" description="Disordered" evidence="3">
    <location>
        <begin position="389"/>
        <end position="424"/>
    </location>
</feature>
<organism evidence="7 8">
    <name type="scientific">Ligilactobacillus hayakitensis DSM 18933 = JCM 14209</name>
    <dbReference type="NCBI Taxonomy" id="1423755"/>
    <lineage>
        <taxon>Bacteria</taxon>
        <taxon>Bacillati</taxon>
        <taxon>Bacillota</taxon>
        <taxon>Bacilli</taxon>
        <taxon>Lactobacillales</taxon>
        <taxon>Lactobacillaceae</taxon>
        <taxon>Ligilactobacillus</taxon>
    </lineage>
</organism>
<feature type="domain" description="LysM" evidence="6">
    <location>
        <begin position="424"/>
        <end position="468"/>
    </location>
</feature>
<dbReference type="STRING" id="1423755.FC40_GL000142"/>
<keyword evidence="8" id="KW-1185">Reference proteome</keyword>
<dbReference type="InterPro" id="IPR036779">
    <property type="entry name" value="LysM_dom_sf"/>
</dbReference>
<dbReference type="PANTHER" id="PTHR46743:SF2">
    <property type="entry name" value="TEICHOIC ACIDS EXPORT ATP-BINDING PROTEIN TAGH"/>
    <property type="match status" value="1"/>
</dbReference>
<keyword evidence="4" id="KW-0812">Transmembrane</keyword>
<dbReference type="PROSITE" id="PS00211">
    <property type="entry name" value="ABC_TRANSPORTER_1"/>
    <property type="match status" value="1"/>
</dbReference>
<dbReference type="InterPro" id="IPR018392">
    <property type="entry name" value="LysM"/>
</dbReference>
<dbReference type="CDD" id="cd00118">
    <property type="entry name" value="LysM"/>
    <property type="match status" value="1"/>
</dbReference>
<dbReference type="GO" id="GO:0005524">
    <property type="term" value="F:ATP binding"/>
    <property type="evidence" value="ECO:0007669"/>
    <property type="project" value="UniProtKB-KW"/>
</dbReference>
<dbReference type="Proteomes" id="UP000051054">
    <property type="component" value="Unassembled WGS sequence"/>
</dbReference>
<dbReference type="Gene3D" id="3.10.350.10">
    <property type="entry name" value="LysM domain"/>
    <property type="match status" value="1"/>
</dbReference>
<accession>A0A0R1WWH6</accession>
<proteinExistence type="predicted"/>
<dbReference type="SMART" id="SM00382">
    <property type="entry name" value="AAA"/>
    <property type="match status" value="1"/>
</dbReference>
<evidence type="ECO:0000313" key="7">
    <source>
        <dbReference type="EMBL" id="KRM20340.1"/>
    </source>
</evidence>
<evidence type="ECO:0000259" key="5">
    <source>
        <dbReference type="PROSITE" id="PS50893"/>
    </source>
</evidence>
<dbReference type="InterPro" id="IPR017871">
    <property type="entry name" value="ABC_transporter-like_CS"/>
</dbReference>
<evidence type="ECO:0000313" key="8">
    <source>
        <dbReference type="Proteomes" id="UP000051054"/>
    </source>
</evidence>
<dbReference type="Pfam" id="PF01476">
    <property type="entry name" value="LysM"/>
    <property type="match status" value="1"/>
</dbReference>
<evidence type="ECO:0000256" key="3">
    <source>
        <dbReference type="SAM" id="MobiDB-lite"/>
    </source>
</evidence>
<keyword evidence="1" id="KW-0547">Nucleotide-binding</keyword>
<evidence type="ECO:0000256" key="1">
    <source>
        <dbReference type="ARBA" id="ARBA00022741"/>
    </source>
</evidence>
<reference evidence="7 8" key="1">
    <citation type="journal article" date="2015" name="Genome Announc.">
        <title>Expanding the biotechnology potential of lactobacilli through comparative genomics of 213 strains and associated genera.</title>
        <authorList>
            <person name="Sun Z."/>
            <person name="Harris H.M."/>
            <person name="McCann A."/>
            <person name="Guo C."/>
            <person name="Argimon S."/>
            <person name="Zhang W."/>
            <person name="Yang X."/>
            <person name="Jeffery I.B."/>
            <person name="Cooney J.C."/>
            <person name="Kagawa T.F."/>
            <person name="Liu W."/>
            <person name="Song Y."/>
            <person name="Salvetti E."/>
            <person name="Wrobel A."/>
            <person name="Rasinkangas P."/>
            <person name="Parkhill J."/>
            <person name="Rea M.C."/>
            <person name="O'Sullivan O."/>
            <person name="Ritari J."/>
            <person name="Douillard F.P."/>
            <person name="Paul Ross R."/>
            <person name="Yang R."/>
            <person name="Briner A.E."/>
            <person name="Felis G.E."/>
            <person name="de Vos W.M."/>
            <person name="Barrangou R."/>
            <person name="Klaenhammer T.R."/>
            <person name="Caufield P.W."/>
            <person name="Cui Y."/>
            <person name="Zhang H."/>
            <person name="O'Toole P.W."/>
        </authorList>
    </citation>
    <scope>NUCLEOTIDE SEQUENCE [LARGE SCALE GENOMIC DNA]</scope>
    <source>
        <strain evidence="7 8">DSM 18933</strain>
    </source>
</reference>
<keyword evidence="4" id="KW-0472">Membrane</keyword>
<dbReference type="PANTHER" id="PTHR46743">
    <property type="entry name" value="TEICHOIC ACIDS EXPORT ATP-BINDING PROTEIN TAGH"/>
    <property type="match status" value="1"/>
</dbReference>
<name>A0A0R1WWH6_9LACO</name>
<dbReference type="eggNOG" id="COG1134">
    <property type="taxonomic scope" value="Bacteria"/>
</dbReference>
<dbReference type="PATRIC" id="fig|1423755.3.peg.154"/>
<dbReference type="Gene3D" id="3.40.50.300">
    <property type="entry name" value="P-loop containing nucleotide triphosphate hydrolases"/>
    <property type="match status" value="1"/>
</dbReference>
<evidence type="ECO:0000259" key="6">
    <source>
        <dbReference type="PROSITE" id="PS51782"/>
    </source>
</evidence>
<feature type="compositionally biased region" description="Basic and acidic residues" evidence="3">
    <location>
        <begin position="389"/>
        <end position="410"/>
    </location>
</feature>
<dbReference type="InterPro" id="IPR027417">
    <property type="entry name" value="P-loop_NTPase"/>
</dbReference>
<dbReference type="AlphaFoldDB" id="A0A0R1WWH6"/>
<dbReference type="GO" id="GO:0016887">
    <property type="term" value="F:ATP hydrolysis activity"/>
    <property type="evidence" value="ECO:0007669"/>
    <property type="project" value="InterPro"/>
</dbReference>
<dbReference type="PROSITE" id="PS50893">
    <property type="entry name" value="ABC_TRANSPORTER_2"/>
    <property type="match status" value="1"/>
</dbReference>
<dbReference type="Pfam" id="PF00005">
    <property type="entry name" value="ABC_tran"/>
    <property type="match status" value="1"/>
</dbReference>
<dbReference type="InterPro" id="IPR003439">
    <property type="entry name" value="ABC_transporter-like_ATP-bd"/>
</dbReference>